<keyword evidence="3" id="KW-1185">Reference proteome</keyword>
<feature type="transmembrane region" description="Helical" evidence="1">
    <location>
        <begin position="23"/>
        <end position="47"/>
    </location>
</feature>
<evidence type="ECO:0000256" key="1">
    <source>
        <dbReference type="SAM" id="Phobius"/>
    </source>
</evidence>
<dbReference type="InterPro" id="IPR045936">
    <property type="entry name" value="DUF6356"/>
</dbReference>
<keyword evidence="1" id="KW-1133">Transmembrane helix</keyword>
<dbReference type="Pfam" id="PF19883">
    <property type="entry name" value="DUF6356"/>
    <property type="match status" value="1"/>
</dbReference>
<organism evidence="2 3">
    <name type="scientific">Parvularcula lutaonensis</name>
    <dbReference type="NCBI Taxonomy" id="491923"/>
    <lineage>
        <taxon>Bacteria</taxon>
        <taxon>Pseudomonadati</taxon>
        <taxon>Pseudomonadota</taxon>
        <taxon>Alphaproteobacteria</taxon>
        <taxon>Parvularculales</taxon>
        <taxon>Parvularculaceae</taxon>
        <taxon>Parvularcula</taxon>
    </lineage>
</organism>
<dbReference type="RefSeq" id="WP_189572277.1">
    <property type="nucleotide sequence ID" value="NZ_BMXU01000001.1"/>
</dbReference>
<keyword evidence="1" id="KW-0472">Membrane</keyword>
<reference evidence="3" key="1">
    <citation type="journal article" date="2019" name="Int. J. Syst. Evol. Microbiol.">
        <title>The Global Catalogue of Microorganisms (GCM) 10K type strain sequencing project: providing services to taxonomists for standard genome sequencing and annotation.</title>
        <authorList>
            <consortium name="The Broad Institute Genomics Platform"/>
            <consortium name="The Broad Institute Genome Sequencing Center for Infectious Disease"/>
            <person name="Wu L."/>
            <person name="Ma J."/>
        </authorList>
    </citation>
    <scope>NUCLEOTIDE SEQUENCE [LARGE SCALE GENOMIC DNA]</scope>
    <source>
        <strain evidence="3">KCTC 22245</strain>
    </source>
</reference>
<protein>
    <submittedName>
        <fullName evidence="2">DUF6356 family protein</fullName>
    </submittedName>
</protein>
<accession>A0ABV7M7K3</accession>
<dbReference type="Proteomes" id="UP001595607">
    <property type="component" value="Unassembled WGS sequence"/>
</dbReference>
<keyword evidence="1" id="KW-0812">Transmembrane</keyword>
<name>A0ABV7M7K3_9PROT</name>
<evidence type="ECO:0000313" key="3">
    <source>
        <dbReference type="Proteomes" id="UP001595607"/>
    </source>
</evidence>
<sequence>MKRLFKEHPESVGETYVQHLGEAWSFAGAMILGGLCCFLHGLLPFFFQGTGSRIISGLHDRMVVCRSRADRAARAQQERLSQAREAA</sequence>
<gene>
    <name evidence="2" type="ORF">ACFONP_01370</name>
</gene>
<evidence type="ECO:0000313" key="2">
    <source>
        <dbReference type="EMBL" id="MFC3301379.1"/>
    </source>
</evidence>
<proteinExistence type="predicted"/>
<dbReference type="EMBL" id="JBHRVA010000002">
    <property type="protein sequence ID" value="MFC3301379.1"/>
    <property type="molecule type" value="Genomic_DNA"/>
</dbReference>
<comment type="caution">
    <text evidence="2">The sequence shown here is derived from an EMBL/GenBank/DDBJ whole genome shotgun (WGS) entry which is preliminary data.</text>
</comment>